<name>A0A1Q2SN53_9GAMM</name>
<organism evidence="1 2">
    <name type="scientific">Candidatus Nitrosoglobus terrae</name>
    <dbReference type="NCBI Taxonomy" id="1630141"/>
    <lineage>
        <taxon>Bacteria</taxon>
        <taxon>Pseudomonadati</taxon>
        <taxon>Pseudomonadota</taxon>
        <taxon>Gammaproteobacteria</taxon>
        <taxon>Chromatiales</taxon>
        <taxon>Chromatiaceae</taxon>
        <taxon>Candidatus Nitrosoglobus</taxon>
    </lineage>
</organism>
<gene>
    <name evidence="1" type="ORF">TAO_1196</name>
</gene>
<proteinExistence type="predicted"/>
<dbReference type="GO" id="GO:0004252">
    <property type="term" value="F:serine-type endopeptidase activity"/>
    <property type="evidence" value="ECO:0007669"/>
    <property type="project" value="InterPro"/>
</dbReference>
<evidence type="ECO:0000313" key="2">
    <source>
        <dbReference type="Proteomes" id="UP000243679"/>
    </source>
</evidence>
<dbReference type="Gene3D" id="2.40.10.10">
    <property type="entry name" value="Trypsin-like serine proteases"/>
    <property type="match status" value="2"/>
</dbReference>
<dbReference type="RefSeq" id="WP_231910607.1">
    <property type="nucleotide sequence ID" value="NZ_AP014836.1"/>
</dbReference>
<reference evidence="1 2" key="1">
    <citation type="journal article" date="2017" name="ISME J.">
        <title>An acid-tolerant ammonia-oxidizing ?-proteobacterium from soil.</title>
        <authorList>
            <person name="Hayatsu M."/>
            <person name="Tago K."/>
            <person name="Uchiyama I."/>
            <person name="Toyoda A."/>
            <person name="Wang Y."/>
            <person name="Shimomura Y."/>
            <person name="Okubo T."/>
            <person name="Kurisu F."/>
            <person name="Hirono Y."/>
            <person name="Nonaka K."/>
            <person name="Akiyama H."/>
            <person name="Itoh T."/>
            <person name="Takami H."/>
        </authorList>
    </citation>
    <scope>NUCLEOTIDE SEQUENCE [LARGE SCALE GENOMIC DNA]</scope>
    <source>
        <strain evidence="1 2">TAO100</strain>
    </source>
</reference>
<dbReference type="Proteomes" id="UP000243679">
    <property type="component" value="Chromosome"/>
</dbReference>
<dbReference type="GO" id="GO:0006508">
    <property type="term" value="P:proteolysis"/>
    <property type="evidence" value="ECO:0007669"/>
    <property type="project" value="InterPro"/>
</dbReference>
<dbReference type="Pfam" id="PF13365">
    <property type="entry name" value="Trypsin_2"/>
    <property type="match status" value="1"/>
</dbReference>
<dbReference type="InterPro" id="IPR043504">
    <property type="entry name" value="Peptidase_S1_PA_chymotrypsin"/>
</dbReference>
<dbReference type="SUPFAM" id="SSF50494">
    <property type="entry name" value="Trypsin-like serine proteases"/>
    <property type="match status" value="1"/>
</dbReference>
<dbReference type="InterPro" id="IPR009003">
    <property type="entry name" value="Peptidase_S1_PA"/>
</dbReference>
<protein>
    <submittedName>
        <fullName evidence="1">Peptidase S1 and S6 chymotrypsin/Hap</fullName>
    </submittedName>
</protein>
<dbReference type="PANTHER" id="PTHR43019:SF23">
    <property type="entry name" value="PROTEASE DO-LIKE 5, CHLOROPLASTIC"/>
    <property type="match status" value="1"/>
</dbReference>
<sequence>MKEFFLLPGWVLQKLWELLSVGFFLLAPMNVLAIGLPETIEHIKQAVVGVGTYAPVRGIQANYRGTGFVVADGRHIITNAHVLPTALNAERKEYIAIFIGIRGQLRRAEEVTIDSMHDLALLKIEGSILPHVSLGDVLKVREGNPIAFTGFPIGPVLGLYPVTHRGIVSAIVPIATAGRSSRDLNPQRIQQLSSHPFKVFQLDATAYPGNSGSPVYDPVTGDVLGVVNMVFVKGSKENILKDPSGITYAIPVNYIQDLLKSSGLKP</sequence>
<dbReference type="InterPro" id="IPR001940">
    <property type="entry name" value="Peptidase_S1C"/>
</dbReference>
<dbReference type="PRINTS" id="PR00834">
    <property type="entry name" value="PROTEASES2C"/>
</dbReference>
<dbReference type="PANTHER" id="PTHR43019">
    <property type="entry name" value="SERINE ENDOPROTEASE DEGS"/>
    <property type="match status" value="1"/>
</dbReference>
<accession>A0A1Q2SN53</accession>
<dbReference type="KEGG" id="ntt:TAO_1196"/>
<evidence type="ECO:0000313" key="1">
    <source>
        <dbReference type="EMBL" id="BAW80566.1"/>
    </source>
</evidence>
<keyword evidence="2" id="KW-1185">Reference proteome</keyword>
<dbReference type="EMBL" id="AP014836">
    <property type="protein sequence ID" value="BAW80566.1"/>
    <property type="molecule type" value="Genomic_DNA"/>
</dbReference>
<dbReference type="AlphaFoldDB" id="A0A1Q2SN53"/>